<dbReference type="Proteomes" id="UP000295560">
    <property type="component" value="Unassembled WGS sequence"/>
</dbReference>
<evidence type="ECO:0000313" key="3">
    <source>
        <dbReference type="Proteomes" id="UP000295560"/>
    </source>
</evidence>
<dbReference type="SUPFAM" id="SSF55729">
    <property type="entry name" value="Acyl-CoA N-acyltransferases (Nat)"/>
    <property type="match status" value="1"/>
</dbReference>
<evidence type="ECO:0000259" key="1">
    <source>
        <dbReference type="PROSITE" id="PS51186"/>
    </source>
</evidence>
<organism evidence="2 3">
    <name type="scientific">Pseudonocardia endophytica</name>
    <dbReference type="NCBI Taxonomy" id="401976"/>
    <lineage>
        <taxon>Bacteria</taxon>
        <taxon>Bacillati</taxon>
        <taxon>Actinomycetota</taxon>
        <taxon>Actinomycetes</taxon>
        <taxon>Pseudonocardiales</taxon>
        <taxon>Pseudonocardiaceae</taxon>
        <taxon>Pseudonocardia</taxon>
    </lineage>
</organism>
<evidence type="ECO:0000313" key="2">
    <source>
        <dbReference type="EMBL" id="TCK22807.1"/>
    </source>
</evidence>
<dbReference type="InterPro" id="IPR000182">
    <property type="entry name" value="GNAT_dom"/>
</dbReference>
<accession>A0A4R1HKB6</accession>
<dbReference type="OrthoDB" id="4856858at2"/>
<dbReference type="GO" id="GO:0016747">
    <property type="term" value="F:acyltransferase activity, transferring groups other than amino-acyl groups"/>
    <property type="evidence" value="ECO:0007669"/>
    <property type="project" value="InterPro"/>
</dbReference>
<dbReference type="PROSITE" id="PS51186">
    <property type="entry name" value="GNAT"/>
    <property type="match status" value="1"/>
</dbReference>
<keyword evidence="3" id="KW-1185">Reference proteome</keyword>
<protein>
    <recommendedName>
        <fullName evidence="1">N-acetyltransferase domain-containing protein</fullName>
    </recommendedName>
</protein>
<dbReference type="Gene3D" id="3.40.630.30">
    <property type="match status" value="1"/>
</dbReference>
<proteinExistence type="predicted"/>
<dbReference type="RefSeq" id="WP_132431916.1">
    <property type="nucleotide sequence ID" value="NZ_SMFZ01000002.1"/>
</dbReference>
<dbReference type="InterPro" id="IPR016181">
    <property type="entry name" value="Acyl_CoA_acyltransferase"/>
</dbReference>
<dbReference type="EMBL" id="SMFZ01000002">
    <property type="protein sequence ID" value="TCK22807.1"/>
    <property type="molecule type" value="Genomic_DNA"/>
</dbReference>
<dbReference type="AlphaFoldDB" id="A0A4R1HKB6"/>
<reference evidence="2 3" key="1">
    <citation type="submission" date="2019-03" db="EMBL/GenBank/DDBJ databases">
        <title>Sequencing the genomes of 1000 actinobacteria strains.</title>
        <authorList>
            <person name="Klenk H.-P."/>
        </authorList>
    </citation>
    <scope>NUCLEOTIDE SEQUENCE [LARGE SCALE GENOMIC DNA]</scope>
    <source>
        <strain evidence="2 3">DSM 44969</strain>
    </source>
</reference>
<name>A0A4R1HKB6_PSEEN</name>
<gene>
    <name evidence="2" type="ORF">EV378_6818</name>
</gene>
<comment type="caution">
    <text evidence="2">The sequence shown here is derived from an EMBL/GenBank/DDBJ whole genome shotgun (WGS) entry which is preliminary data.</text>
</comment>
<feature type="domain" description="N-acetyltransferase" evidence="1">
    <location>
        <begin position="132"/>
        <end position="262"/>
    </location>
</feature>
<sequence>MTDAPVLSTGWERDVPVSDTLSRRFVFAYADRIQEMARRSGGRTAERPGARMADLGSPFGYDNAVVLTEPPRPEQMPSLIAAAHEFFPPERWWVLLSLFATPDLGELGLVPVGHPPLMLRPPAPAPPPHPDLDVRTVTDEETLADFGRTLVTGYGLDDVGVPAVADLSLVGTLLHLVVGYADGEPVATAGSAVHHGIVEVDWVAVLPGVRGWGYGGAVTAAATTVAPDLPALLISSDDGHPVYRRLGYWDLYRTTMWEHPPP</sequence>